<evidence type="ECO:0000256" key="1">
    <source>
        <dbReference type="ARBA" id="ARBA00022737"/>
    </source>
</evidence>
<evidence type="ECO:0000256" key="2">
    <source>
        <dbReference type="ARBA" id="ARBA00022741"/>
    </source>
</evidence>
<dbReference type="InterPro" id="IPR003593">
    <property type="entry name" value="AAA+_ATPase"/>
</dbReference>
<keyword evidence="2" id="KW-0547">Nucleotide-binding</keyword>
<feature type="domain" description="ABC transporter" evidence="5">
    <location>
        <begin position="510"/>
        <end position="726"/>
    </location>
</feature>
<dbReference type="CDD" id="cd03221">
    <property type="entry name" value="ABCF_EF-3"/>
    <property type="match status" value="2"/>
</dbReference>
<accession>D0P4I1</accession>
<dbReference type="SMART" id="SM00382">
    <property type="entry name" value="AAA"/>
    <property type="match status" value="2"/>
</dbReference>
<dbReference type="RefSeq" id="XP_002894793.1">
    <property type="nucleotide sequence ID" value="XM_002894747.1"/>
</dbReference>
<dbReference type="PROSITE" id="PS00211">
    <property type="entry name" value="ABC_TRANSPORTER_1"/>
    <property type="match status" value="1"/>
</dbReference>
<dbReference type="Pfam" id="PF00005">
    <property type="entry name" value="ABC_tran"/>
    <property type="match status" value="2"/>
</dbReference>
<dbReference type="GO" id="GO:0005524">
    <property type="term" value="F:ATP binding"/>
    <property type="evidence" value="ECO:0007669"/>
    <property type="project" value="UniProtKB-KW"/>
</dbReference>
<dbReference type="GeneID" id="9477783"/>
<proteinExistence type="predicted"/>
<reference evidence="7" key="1">
    <citation type="journal article" date="2009" name="Nature">
        <title>Genome sequence and analysis of the Irish potato famine pathogen Phytophthora infestans.</title>
        <authorList>
            <consortium name="The Broad Institute Genome Sequencing Platform"/>
            <person name="Haas B.J."/>
            <person name="Kamoun S."/>
            <person name="Zody M.C."/>
            <person name="Jiang R.H."/>
            <person name="Handsaker R.E."/>
            <person name="Cano L.M."/>
            <person name="Grabherr M."/>
            <person name="Kodira C.D."/>
            <person name="Raffaele S."/>
            <person name="Torto-Alalibo T."/>
            <person name="Bozkurt T.O."/>
            <person name="Ah-Fong A.M."/>
            <person name="Alvarado L."/>
            <person name="Anderson V.L."/>
            <person name="Armstrong M.R."/>
            <person name="Avrova A."/>
            <person name="Baxter L."/>
            <person name="Beynon J."/>
            <person name="Boevink P.C."/>
            <person name="Bollmann S.R."/>
            <person name="Bos J.I."/>
            <person name="Bulone V."/>
            <person name="Cai G."/>
            <person name="Cakir C."/>
            <person name="Carrington J.C."/>
            <person name="Chawner M."/>
            <person name="Conti L."/>
            <person name="Costanzo S."/>
            <person name="Ewan R."/>
            <person name="Fahlgren N."/>
            <person name="Fischbach M.A."/>
            <person name="Fugelstad J."/>
            <person name="Gilroy E.M."/>
            <person name="Gnerre S."/>
            <person name="Green P.J."/>
            <person name="Grenville-Briggs L.J."/>
            <person name="Griffith J."/>
            <person name="Grunwald N.J."/>
            <person name="Horn K."/>
            <person name="Horner N.R."/>
            <person name="Hu C.H."/>
            <person name="Huitema E."/>
            <person name="Jeong D.H."/>
            <person name="Jones A.M."/>
            <person name="Jones J.D."/>
            <person name="Jones R.W."/>
            <person name="Karlsson E.K."/>
            <person name="Kunjeti S.G."/>
            <person name="Lamour K."/>
            <person name="Liu Z."/>
            <person name="Ma L."/>
            <person name="Maclean D."/>
            <person name="Chibucos M.C."/>
            <person name="McDonald H."/>
            <person name="McWalters J."/>
            <person name="Meijer H.J."/>
            <person name="Morgan W."/>
            <person name="Morris P.F."/>
            <person name="Munro C.A."/>
            <person name="O'Neill K."/>
            <person name="Ospina-Giraldo M."/>
            <person name="Pinzon A."/>
            <person name="Pritchard L."/>
            <person name="Ramsahoye B."/>
            <person name="Ren Q."/>
            <person name="Restrepo S."/>
            <person name="Roy S."/>
            <person name="Sadanandom A."/>
            <person name="Savidor A."/>
            <person name="Schornack S."/>
            <person name="Schwartz D.C."/>
            <person name="Schumann U.D."/>
            <person name="Schwessinger B."/>
            <person name="Seyer L."/>
            <person name="Sharpe T."/>
            <person name="Silvar C."/>
            <person name="Song J."/>
            <person name="Studholme D.J."/>
            <person name="Sykes S."/>
            <person name="Thines M."/>
            <person name="van de Vondervoort P.J."/>
            <person name="Phuntumart V."/>
            <person name="Wawra S."/>
            <person name="Weide R."/>
            <person name="Win J."/>
            <person name="Young C."/>
            <person name="Zhou S."/>
            <person name="Fry W."/>
            <person name="Meyers B.C."/>
            <person name="van West P."/>
            <person name="Ristaino J."/>
            <person name="Govers F."/>
            <person name="Birch P.R."/>
            <person name="Whisson S.C."/>
            <person name="Judelson H.S."/>
            <person name="Nusbaum C."/>
        </authorList>
    </citation>
    <scope>NUCLEOTIDE SEQUENCE [LARGE SCALE GENOMIC DNA]</scope>
    <source>
        <strain evidence="7">T30-4</strain>
    </source>
</reference>
<evidence type="ECO:0000259" key="5">
    <source>
        <dbReference type="PROSITE" id="PS50893"/>
    </source>
</evidence>
<evidence type="ECO:0000313" key="6">
    <source>
        <dbReference type="EMBL" id="EEY66578.1"/>
    </source>
</evidence>
<keyword evidence="3 6" id="KW-0067">ATP-binding</keyword>
<dbReference type="FunCoup" id="D0P4I1">
    <property type="interactions" value="370"/>
</dbReference>
<dbReference type="VEuPathDB" id="FungiDB:PITG_21626"/>
<dbReference type="Pfam" id="PF12848">
    <property type="entry name" value="ABC_tran_Xtn"/>
    <property type="match status" value="1"/>
</dbReference>
<dbReference type="InterPro" id="IPR032781">
    <property type="entry name" value="ABC_tran_Xtn"/>
</dbReference>
<sequence>MEQVVAQALAGTLRGLDETILEYISGAVADQLADEVPSDVAALEELLAESVAPFLLSVGFCEDEAAASKLCASLAAKLLVSPELQVTGPQQDAVRVLEKTQSIEEQARKDEGAADAEQLMARMWGFDKIRKTTNDELEAQQSALSARQVRKQIKLEQLTADREEEQAELDREWEDARFLPDLTQDNGEKDIHVPRLTINFKGKTLLSDTALKIVTGPSLRTCGQERSGKTTLLRYISHYELEGFPRHIRIQLVEQESASKLSKDDRSVLDVVLAADYERTMLLQEEKELTAEEANQGADHSVRLKEIYDRLVDIDSDTAESRARTILSGLQFPDHVVDGPAKALSGGWRMRTALAGALFMAPDLLLLDEPTNHLDLEAVIWLEHYLEKYEKQMIVVSHDRNFLNAVTTDIVYLTNQKLTYYKGDYNTFEHTMKENLRQQRKAYDAQQMKIQHMQEFIERFRANAKKAPLVQSRVKALDKILRNELIDEPEDEHAFRMHFPPPEPLGRPIIAVEDVGFQYSPQSPLLFKDVHIGVDMSSRIGILGVNGSGKSTLINIMIGKLRASEGSVTMNPRLRVATFTQHHVDSLDLSKSAVENMKELFPGHESDEFRSHLGRFNLSGELAIKPTRTLSGGQKSRVGFALMTWRLPHVVVLDEPTNHLDMETIDALIDALREYKGGVVIVSHDQHFVQSVCEELWVVGDQKVARFRGTMGEYKNRVLTKNFFLAVHEEQGKLFSARKIRYGHQVLSVGMSLKTNCLQCKNLRVQTAQVLGMEQNTLLNTVVLEPQLVVDVHTTHAAGVVHNQLWAGHRASCAIFSQSQNAGRIICRILSGIPICIIRSSSALHPILLCIILSANHRRFRYLWSGSQL</sequence>
<feature type="coiled-coil region" evidence="4">
    <location>
        <begin position="146"/>
        <end position="175"/>
    </location>
</feature>
<dbReference type="InParanoid" id="D0P4I1"/>
<protein>
    <submittedName>
        <fullName evidence="6">ATP-binding cassette protein, putative</fullName>
    </submittedName>
</protein>
<dbReference type="STRING" id="403677.D0P4I1"/>
<keyword evidence="7" id="KW-1185">Reference proteome</keyword>
<dbReference type="EMBL" id="DS028622">
    <property type="protein sequence ID" value="EEY66578.1"/>
    <property type="molecule type" value="Genomic_DNA"/>
</dbReference>
<organism evidence="6 7">
    <name type="scientific">Phytophthora infestans (strain T30-4)</name>
    <name type="common">Potato late blight agent</name>
    <dbReference type="NCBI Taxonomy" id="403677"/>
    <lineage>
        <taxon>Eukaryota</taxon>
        <taxon>Sar</taxon>
        <taxon>Stramenopiles</taxon>
        <taxon>Oomycota</taxon>
        <taxon>Peronosporomycetes</taxon>
        <taxon>Peronosporales</taxon>
        <taxon>Peronosporaceae</taxon>
        <taxon>Phytophthora</taxon>
    </lineage>
</organism>
<dbReference type="InterPro" id="IPR050611">
    <property type="entry name" value="ABCF"/>
</dbReference>
<dbReference type="GO" id="GO:0016887">
    <property type="term" value="F:ATP hydrolysis activity"/>
    <property type="evidence" value="ECO:0007669"/>
    <property type="project" value="InterPro"/>
</dbReference>
<dbReference type="PROSITE" id="PS50893">
    <property type="entry name" value="ABC_TRANSPORTER_2"/>
    <property type="match status" value="2"/>
</dbReference>
<keyword evidence="1" id="KW-0677">Repeat</keyword>
<keyword evidence="4" id="KW-0175">Coiled coil</keyword>
<evidence type="ECO:0000313" key="7">
    <source>
        <dbReference type="Proteomes" id="UP000006643"/>
    </source>
</evidence>
<dbReference type="Gene3D" id="3.40.50.300">
    <property type="entry name" value="P-loop containing nucleotide triphosphate hydrolases"/>
    <property type="match status" value="2"/>
</dbReference>
<dbReference type="HOGENOM" id="CLU_000604_36_6_1"/>
<dbReference type="SUPFAM" id="SSF52540">
    <property type="entry name" value="P-loop containing nucleoside triphosphate hydrolases"/>
    <property type="match status" value="2"/>
</dbReference>
<dbReference type="FunFam" id="3.40.50.300:FF:000104">
    <property type="entry name" value="ATP-binding cassette sub-family F member 3"/>
    <property type="match status" value="1"/>
</dbReference>
<dbReference type="InterPro" id="IPR027417">
    <property type="entry name" value="P-loop_NTPase"/>
</dbReference>
<dbReference type="PANTHER" id="PTHR19211:SF134">
    <property type="entry name" value="ABC TRANSPORTER DOMAIN-CONTAINING PROTEIN"/>
    <property type="match status" value="1"/>
</dbReference>
<dbReference type="InterPro" id="IPR017871">
    <property type="entry name" value="ABC_transporter-like_CS"/>
</dbReference>
<evidence type="ECO:0000256" key="4">
    <source>
        <dbReference type="SAM" id="Coils"/>
    </source>
</evidence>
<name>D0P4I1_PHYIT</name>
<dbReference type="OrthoDB" id="2110130at2759"/>
<dbReference type="Proteomes" id="UP000006643">
    <property type="component" value="Unassembled WGS sequence"/>
</dbReference>
<dbReference type="OMA" id="ECEFILG"/>
<feature type="domain" description="ABC transporter" evidence="5">
    <location>
        <begin position="191"/>
        <end position="440"/>
    </location>
</feature>
<dbReference type="InterPro" id="IPR003439">
    <property type="entry name" value="ABC_transporter-like_ATP-bd"/>
</dbReference>
<dbReference type="eggNOG" id="KOG0062">
    <property type="taxonomic scope" value="Eukaryota"/>
</dbReference>
<dbReference type="AlphaFoldDB" id="D0P4I1"/>
<evidence type="ECO:0000256" key="3">
    <source>
        <dbReference type="ARBA" id="ARBA00022840"/>
    </source>
</evidence>
<dbReference type="KEGG" id="pif:PITG_21626"/>
<dbReference type="PANTHER" id="PTHR19211">
    <property type="entry name" value="ATP-BINDING TRANSPORT PROTEIN-RELATED"/>
    <property type="match status" value="1"/>
</dbReference>
<dbReference type="FunFam" id="3.40.50.300:FF:000011">
    <property type="entry name" value="Putative ABC transporter ATP-binding component"/>
    <property type="match status" value="1"/>
</dbReference>
<gene>
    <name evidence="6" type="ORF">PITG_21626</name>
</gene>